<evidence type="ECO:0000256" key="6">
    <source>
        <dbReference type="ARBA" id="ARBA00022679"/>
    </source>
</evidence>
<feature type="domain" description="PAC" evidence="18">
    <location>
        <begin position="615"/>
        <end position="667"/>
    </location>
</feature>
<evidence type="ECO:0000256" key="1">
    <source>
        <dbReference type="ARBA" id="ARBA00000085"/>
    </source>
</evidence>
<dbReference type="eggNOG" id="COG5002">
    <property type="taxonomic scope" value="Bacteria"/>
</dbReference>
<dbReference type="PROSITE" id="PS50109">
    <property type="entry name" value="HIS_KIN"/>
    <property type="match status" value="1"/>
</dbReference>
<dbReference type="BioCyc" id="DPIE1322246:BN4_RS17170-MONOMER"/>
<dbReference type="PRINTS" id="PR00344">
    <property type="entry name" value="BCTRLSENSOR"/>
</dbReference>
<dbReference type="SUPFAM" id="SSF47384">
    <property type="entry name" value="Homodimeric domain of signal transducing histidine kinase"/>
    <property type="match status" value="1"/>
</dbReference>
<dbReference type="SUPFAM" id="SSF103190">
    <property type="entry name" value="Sensory domain-like"/>
    <property type="match status" value="1"/>
</dbReference>
<evidence type="ECO:0000256" key="15">
    <source>
        <dbReference type="SAM" id="Phobius"/>
    </source>
</evidence>
<dbReference type="KEGG" id="dpi:BN4_11662"/>
<evidence type="ECO:0000256" key="2">
    <source>
        <dbReference type="ARBA" id="ARBA00004651"/>
    </source>
</evidence>
<evidence type="ECO:0000259" key="17">
    <source>
        <dbReference type="PROSITE" id="PS50112"/>
    </source>
</evidence>
<evidence type="ECO:0000256" key="4">
    <source>
        <dbReference type="ARBA" id="ARBA00022475"/>
    </source>
</evidence>
<dbReference type="SUPFAM" id="SSF55874">
    <property type="entry name" value="ATPase domain of HSP90 chaperone/DNA topoisomerase II/histidine kinase"/>
    <property type="match status" value="1"/>
</dbReference>
<name>M1WSI5_PSEP2</name>
<keyword evidence="5" id="KW-0597">Phosphoprotein</keyword>
<dbReference type="SMART" id="SM00091">
    <property type="entry name" value="PAS"/>
    <property type="match status" value="3"/>
</dbReference>
<dbReference type="InterPro" id="IPR003594">
    <property type="entry name" value="HATPase_dom"/>
</dbReference>
<evidence type="ECO:0000256" key="9">
    <source>
        <dbReference type="ARBA" id="ARBA00022777"/>
    </source>
</evidence>
<feature type="transmembrane region" description="Helical" evidence="15">
    <location>
        <begin position="316"/>
        <end position="341"/>
    </location>
</feature>
<dbReference type="Gene3D" id="3.30.565.10">
    <property type="entry name" value="Histidine kinase-like ATPase, C-terminal domain"/>
    <property type="match status" value="1"/>
</dbReference>
<evidence type="ECO:0000256" key="12">
    <source>
        <dbReference type="ARBA" id="ARBA00023012"/>
    </source>
</evidence>
<dbReference type="InterPro" id="IPR035965">
    <property type="entry name" value="PAS-like_dom_sf"/>
</dbReference>
<accession>M1WSI5</accession>
<protein>
    <recommendedName>
        <fullName evidence="3">histidine kinase</fullName>
        <ecNumber evidence="3">2.7.13.3</ecNumber>
    </recommendedName>
</protein>
<feature type="domain" description="PAC" evidence="18">
    <location>
        <begin position="736"/>
        <end position="786"/>
    </location>
</feature>
<evidence type="ECO:0000256" key="5">
    <source>
        <dbReference type="ARBA" id="ARBA00022553"/>
    </source>
</evidence>
<dbReference type="Pfam" id="PF21623">
    <property type="entry name" value="HK_sensor_dom_bact"/>
    <property type="match status" value="1"/>
</dbReference>
<dbReference type="Gene3D" id="3.30.450.20">
    <property type="entry name" value="PAS domain"/>
    <property type="match status" value="4"/>
</dbReference>
<dbReference type="PANTHER" id="PTHR43047">
    <property type="entry name" value="TWO-COMPONENT HISTIDINE PROTEIN KINASE"/>
    <property type="match status" value="1"/>
</dbReference>
<dbReference type="InterPro" id="IPR036890">
    <property type="entry name" value="HATPase_C_sf"/>
</dbReference>
<evidence type="ECO:0000259" key="16">
    <source>
        <dbReference type="PROSITE" id="PS50109"/>
    </source>
</evidence>
<dbReference type="OrthoDB" id="5440058at2"/>
<dbReference type="Proteomes" id="UP000011724">
    <property type="component" value="Chromosome"/>
</dbReference>
<evidence type="ECO:0000256" key="3">
    <source>
        <dbReference type="ARBA" id="ARBA00012438"/>
    </source>
</evidence>
<dbReference type="GO" id="GO:0005886">
    <property type="term" value="C:plasma membrane"/>
    <property type="evidence" value="ECO:0007669"/>
    <property type="project" value="UniProtKB-SubCell"/>
</dbReference>
<dbReference type="InterPro" id="IPR003661">
    <property type="entry name" value="HisK_dim/P_dom"/>
</dbReference>
<dbReference type="InterPro" id="IPR036097">
    <property type="entry name" value="HisK_dim/P_sf"/>
</dbReference>
<evidence type="ECO:0000313" key="20">
    <source>
        <dbReference type="EMBL" id="CCH48897.1"/>
    </source>
</evidence>
<dbReference type="FunFam" id="1.10.287.130:FF:000038">
    <property type="entry name" value="Sensory transduction histidine kinase"/>
    <property type="match status" value="1"/>
</dbReference>
<keyword evidence="9 20" id="KW-0418">Kinase</keyword>
<keyword evidence="10" id="KW-0067">ATP-binding</keyword>
<dbReference type="GO" id="GO:0005524">
    <property type="term" value="F:ATP binding"/>
    <property type="evidence" value="ECO:0007669"/>
    <property type="project" value="UniProtKB-KW"/>
</dbReference>
<reference evidence="20 21" key="1">
    <citation type="journal article" date="2013" name="PLoS ONE">
        <title>The first genomic and proteomic characterization of a deep-sea sulfate reducer: insights into the piezophilic lifestyle of Desulfovibrio piezophilus.</title>
        <authorList>
            <person name="Pradel N."/>
            <person name="Ji B."/>
            <person name="Gimenez G."/>
            <person name="Talla E."/>
            <person name="Lenoble P."/>
            <person name="Garel M."/>
            <person name="Tamburini C."/>
            <person name="Fourquet P."/>
            <person name="Lebrun R."/>
            <person name="Bertin P."/>
            <person name="Denis Y."/>
            <person name="Pophillat M."/>
            <person name="Barbe V."/>
            <person name="Ollivier B."/>
            <person name="Dolla A."/>
        </authorList>
    </citation>
    <scope>NUCLEOTIDE SEQUENCE [LARGE SCALE GENOMIC DNA]</scope>
    <source>
        <strain evidence="21">DSM 10523 / SB164P1</strain>
    </source>
</reference>
<dbReference type="PROSITE" id="PS50885">
    <property type="entry name" value="HAMP"/>
    <property type="match status" value="1"/>
</dbReference>
<evidence type="ECO:0000259" key="18">
    <source>
        <dbReference type="PROSITE" id="PS50113"/>
    </source>
</evidence>
<evidence type="ECO:0000256" key="14">
    <source>
        <dbReference type="SAM" id="Coils"/>
    </source>
</evidence>
<reference evidence="21" key="2">
    <citation type="journal article" date="2013" name="Stand. Genomic Sci.">
        <title>Complete genome sequence of Desulfocapsa sulfexigens, a marine deltaproteobacterium specialized in disproportionating inorganic sulfur compounds.</title>
        <authorList>
            <person name="Finster K.W."/>
            <person name="Kjeldsen K.U."/>
            <person name="Kube M."/>
            <person name="Reinhardt R."/>
            <person name="Mussmann M."/>
            <person name="Amann R."/>
            <person name="Schreiber L."/>
        </authorList>
    </citation>
    <scope>NUCLEOTIDE SEQUENCE [LARGE SCALE GENOMIC DNA]</scope>
    <source>
        <strain evidence="21">DSM 10523 / SB164P1</strain>
    </source>
</reference>
<dbReference type="Gene3D" id="1.10.287.130">
    <property type="match status" value="1"/>
</dbReference>
<keyword evidence="14" id="KW-0175">Coiled coil</keyword>
<dbReference type="PROSITE" id="PS50113">
    <property type="entry name" value="PAC"/>
    <property type="match status" value="2"/>
</dbReference>
<feature type="domain" description="PAS" evidence="17">
    <location>
        <begin position="413"/>
        <end position="483"/>
    </location>
</feature>
<dbReference type="InterPro" id="IPR000700">
    <property type="entry name" value="PAS-assoc_C"/>
</dbReference>
<keyword evidence="4" id="KW-1003">Cell membrane</keyword>
<dbReference type="InterPro" id="IPR003660">
    <property type="entry name" value="HAMP_dom"/>
</dbReference>
<keyword evidence="11 15" id="KW-1133">Transmembrane helix</keyword>
<dbReference type="InterPro" id="IPR013655">
    <property type="entry name" value="PAS_fold_3"/>
</dbReference>
<dbReference type="InterPro" id="IPR013767">
    <property type="entry name" value="PAS_fold"/>
</dbReference>
<keyword evidence="8" id="KW-0547">Nucleotide-binding</keyword>
<dbReference type="GO" id="GO:0009927">
    <property type="term" value="F:histidine phosphotransfer kinase activity"/>
    <property type="evidence" value="ECO:0007669"/>
    <property type="project" value="TreeGrafter"/>
</dbReference>
<dbReference type="STRING" id="1322246.BN4_11662"/>
<organism evidence="20 21">
    <name type="scientific">Pseudodesulfovibrio piezophilus (strain DSM 21447 / JCM 15486 / C1TLV30)</name>
    <name type="common">Desulfovibrio piezophilus</name>
    <dbReference type="NCBI Taxonomy" id="1322246"/>
    <lineage>
        <taxon>Bacteria</taxon>
        <taxon>Pseudomonadati</taxon>
        <taxon>Thermodesulfobacteriota</taxon>
        <taxon>Desulfovibrionia</taxon>
        <taxon>Desulfovibrionales</taxon>
        <taxon>Desulfovibrionaceae</taxon>
    </lineage>
</organism>
<comment type="catalytic activity">
    <reaction evidence="1">
        <text>ATP + protein L-histidine = ADP + protein N-phospho-L-histidine.</text>
        <dbReference type="EC" id="2.7.13.3"/>
    </reaction>
</comment>
<dbReference type="InterPro" id="IPR000014">
    <property type="entry name" value="PAS"/>
</dbReference>
<evidence type="ECO:0000256" key="7">
    <source>
        <dbReference type="ARBA" id="ARBA00022692"/>
    </source>
</evidence>
<feature type="domain" description="HAMP" evidence="19">
    <location>
        <begin position="338"/>
        <end position="390"/>
    </location>
</feature>
<evidence type="ECO:0000256" key="11">
    <source>
        <dbReference type="ARBA" id="ARBA00022989"/>
    </source>
</evidence>
<proteinExistence type="predicted"/>
<feature type="domain" description="Histidine kinase" evidence="16">
    <location>
        <begin position="811"/>
        <end position="1052"/>
    </location>
</feature>
<dbReference type="SMART" id="SM00304">
    <property type="entry name" value="HAMP"/>
    <property type="match status" value="1"/>
</dbReference>
<keyword evidence="12" id="KW-0902">Two-component regulatory system</keyword>
<dbReference type="PANTHER" id="PTHR43047:SF63">
    <property type="entry name" value="HISTIDINE KINASE"/>
    <property type="match status" value="1"/>
</dbReference>
<dbReference type="Gene3D" id="6.10.340.10">
    <property type="match status" value="1"/>
</dbReference>
<dbReference type="CDD" id="cd00082">
    <property type="entry name" value="HisKA"/>
    <property type="match status" value="1"/>
</dbReference>
<dbReference type="CDD" id="cd00130">
    <property type="entry name" value="PAS"/>
    <property type="match status" value="3"/>
</dbReference>
<dbReference type="Pfam" id="PF00512">
    <property type="entry name" value="HisKA"/>
    <property type="match status" value="1"/>
</dbReference>
<dbReference type="EC" id="2.7.13.3" evidence="3"/>
<feature type="coiled-coil region" evidence="14">
    <location>
        <begin position="382"/>
        <end position="409"/>
    </location>
</feature>
<dbReference type="EMBL" id="FO203427">
    <property type="protein sequence ID" value="CCH48897.1"/>
    <property type="molecule type" value="Genomic_DNA"/>
</dbReference>
<dbReference type="Pfam" id="PF08447">
    <property type="entry name" value="PAS_3"/>
    <property type="match status" value="1"/>
</dbReference>
<evidence type="ECO:0000256" key="10">
    <source>
        <dbReference type="ARBA" id="ARBA00022840"/>
    </source>
</evidence>
<evidence type="ECO:0000259" key="19">
    <source>
        <dbReference type="PROSITE" id="PS50885"/>
    </source>
</evidence>
<comment type="subcellular location">
    <subcellularLocation>
        <location evidence="2">Cell membrane</location>
        <topology evidence="2">Multi-pass membrane protein</topology>
    </subcellularLocation>
</comment>
<dbReference type="InterPro" id="IPR004358">
    <property type="entry name" value="Sig_transdc_His_kin-like_C"/>
</dbReference>
<keyword evidence="21" id="KW-1185">Reference proteome</keyword>
<dbReference type="eggNOG" id="COG2202">
    <property type="taxonomic scope" value="Bacteria"/>
</dbReference>
<dbReference type="Pfam" id="PF00989">
    <property type="entry name" value="PAS"/>
    <property type="match status" value="1"/>
</dbReference>
<dbReference type="Pfam" id="PF13426">
    <property type="entry name" value="PAS_9"/>
    <property type="match status" value="1"/>
</dbReference>
<dbReference type="SMART" id="SM00388">
    <property type="entry name" value="HisKA"/>
    <property type="match status" value="1"/>
</dbReference>
<dbReference type="SMART" id="SM00086">
    <property type="entry name" value="PAC"/>
    <property type="match status" value="3"/>
</dbReference>
<evidence type="ECO:0000256" key="13">
    <source>
        <dbReference type="ARBA" id="ARBA00023136"/>
    </source>
</evidence>
<evidence type="ECO:0000313" key="21">
    <source>
        <dbReference type="Proteomes" id="UP000011724"/>
    </source>
</evidence>
<dbReference type="Pfam" id="PF02518">
    <property type="entry name" value="HATPase_c"/>
    <property type="match status" value="1"/>
</dbReference>
<dbReference type="GO" id="GO:0000155">
    <property type="term" value="F:phosphorelay sensor kinase activity"/>
    <property type="evidence" value="ECO:0007669"/>
    <property type="project" value="InterPro"/>
</dbReference>
<dbReference type="InterPro" id="IPR001610">
    <property type="entry name" value="PAC"/>
</dbReference>
<dbReference type="InterPro" id="IPR005467">
    <property type="entry name" value="His_kinase_dom"/>
</dbReference>
<dbReference type="HOGENOM" id="CLU_299118_0_0_7"/>
<dbReference type="GO" id="GO:0006355">
    <property type="term" value="P:regulation of DNA-templated transcription"/>
    <property type="evidence" value="ECO:0007669"/>
    <property type="project" value="InterPro"/>
</dbReference>
<keyword evidence="6 20" id="KW-0808">Transferase</keyword>
<keyword evidence="7 15" id="KW-0812">Transmembrane</keyword>
<dbReference type="AlphaFoldDB" id="M1WSI5"/>
<evidence type="ECO:0000256" key="8">
    <source>
        <dbReference type="ARBA" id="ARBA00022741"/>
    </source>
</evidence>
<feature type="coiled-coil region" evidence="14">
    <location>
        <begin position="777"/>
        <end position="804"/>
    </location>
</feature>
<dbReference type="RefSeq" id="WP_015414941.1">
    <property type="nucleotide sequence ID" value="NC_020409.1"/>
</dbReference>
<dbReference type="NCBIfam" id="TIGR00229">
    <property type="entry name" value="sensory_box"/>
    <property type="match status" value="3"/>
</dbReference>
<dbReference type="PROSITE" id="PS50112">
    <property type="entry name" value="PAS"/>
    <property type="match status" value="2"/>
</dbReference>
<feature type="domain" description="PAS" evidence="17">
    <location>
        <begin position="541"/>
        <end position="611"/>
    </location>
</feature>
<dbReference type="SMART" id="SM00387">
    <property type="entry name" value="HATPase_c"/>
    <property type="match status" value="1"/>
</dbReference>
<dbReference type="SUPFAM" id="SSF55785">
    <property type="entry name" value="PYP-like sensor domain (PAS domain)"/>
    <property type="match status" value="3"/>
</dbReference>
<sequence length="1062" mass="119911">MSFFFGVKKKLMILTVLTLVPFFTTGTGLTTFFMLREQVQQQHQEEKVLLRSAKGFLQNRINIARSDILFLVDAMRPYLAKDLKTNSLSSENRDALYDFMSNFLESKKIYGQLRIIDLVGFERGRVDYISGRSKIVSEKNLQKKSNRYYYKEALAVGKGEVYISQLDLNMENNRIELPYNPMLRFISPIYRGDDKIGLVILNYYGNELIDDLVSTMPESRGFWMIVNNDGTYIYNEKSPEKIWGMVDPDSRTGIFTDFPEHSKSLMDNSQTTLAIEGTQWDATPIQMEIGSSRKILTLIHLVRAPSVVSILRSLSWFVFLIPLGALISGLCIAMYGGIVITRPIQELSRTMTGYAAGKRELRVQSINDDEFGTLSRIFNDMANKLSDLYANLESQVAKRTKELEMANHQLERSEAINAAIIDNTLEGIVSADIQGNILGFNKAAEGIFGYKASEVVGRSVTMLQPSPYREEHASYVDRYLLTGERKIMGEGREAFGLRKDGSKFPVHLGVSEVVVGRERFFTATLRDLTEIRKAEKAAQISQARFRATFDQAAVGLAHVGLDGSWIRINDKLCEIVGYPRSELIHKTFQDITHPDDLATDLELVGKVISGEIQNYRMEKRYWTKDGGLVWVNLTVSLMRDIDGEPIHFISVIEDISKRKQMDEALRRTRLSVDRSREGIYWVRPDGSIFDVNDGAVRQIGREKDALLTLSINEILPDLDSEHLTEVFERARKLEGVSFETMLRRSDGTRLAVELVTYFLIAEETHFMCCFISDITERKRSEQSLIDARNEAQTAQEIAEAASQAKSNFLASMSHELRTPLNAVIGFAEVLQDKYFGPLTEKQDEYIVDILQSGQHLLALINDVLDLSKIEAGKMEIQLSQFDLDMLLSTSLIYIREKAKKHNIELVTDFPEDIGMVSADERKIKQVLFNLLSNASKFTPDGGQITLAASRLDFGSVREKVPETLWGELASDQSDWLLVSITDTGIGIDESQLFKIFDSFYQVKSGKIDKTPGTGLGLPLSAQLLRLQGGTIWAESSGEDQGSRFVFVFPGQQSTNPRPENQE</sequence>
<dbReference type="InterPro" id="IPR029151">
    <property type="entry name" value="Sensor-like_sf"/>
</dbReference>
<dbReference type="SUPFAM" id="SSF158472">
    <property type="entry name" value="HAMP domain-like"/>
    <property type="match status" value="1"/>
</dbReference>
<gene>
    <name evidence="20" type="ordered locus">BN4_11662</name>
</gene>
<dbReference type="PATRIC" id="fig|879567.3.peg.1744"/>
<dbReference type="CDD" id="cd06225">
    <property type="entry name" value="HAMP"/>
    <property type="match status" value="1"/>
</dbReference>
<dbReference type="InterPro" id="IPR048760">
    <property type="entry name" value="VP0354-like_sensor_dom"/>
</dbReference>
<keyword evidence="13 15" id="KW-0472">Membrane</keyword>